<proteinExistence type="predicted"/>
<reference evidence="1" key="1">
    <citation type="journal article" date="2020" name="Fungal Divers.">
        <title>Resolving the Mortierellaceae phylogeny through synthesis of multi-gene phylogenetics and phylogenomics.</title>
        <authorList>
            <person name="Vandepol N."/>
            <person name="Liber J."/>
            <person name="Desiro A."/>
            <person name="Na H."/>
            <person name="Kennedy M."/>
            <person name="Barry K."/>
            <person name="Grigoriev I.V."/>
            <person name="Miller A.N."/>
            <person name="O'Donnell K."/>
            <person name="Stajich J.E."/>
            <person name="Bonito G."/>
        </authorList>
    </citation>
    <scope>NUCLEOTIDE SEQUENCE</scope>
    <source>
        <strain evidence="1">NVP1</strain>
    </source>
</reference>
<evidence type="ECO:0000313" key="2">
    <source>
        <dbReference type="Proteomes" id="UP000696485"/>
    </source>
</evidence>
<keyword evidence="2" id="KW-1185">Reference proteome</keyword>
<evidence type="ECO:0000313" key="1">
    <source>
        <dbReference type="EMBL" id="KAF9326914.1"/>
    </source>
</evidence>
<name>A0A9P5SI88_9FUNG</name>
<sequence length="87" mass="9730">MLEPATANDLPVVDSNSIFCEALLKLKLTMKTVHIWSYEASEAQFRNASRILPSYLNLTTFNFASKSKPALPEAVLALFENHGTVRF</sequence>
<organism evidence="1 2">
    <name type="scientific">Podila minutissima</name>
    <dbReference type="NCBI Taxonomy" id="64525"/>
    <lineage>
        <taxon>Eukaryota</taxon>
        <taxon>Fungi</taxon>
        <taxon>Fungi incertae sedis</taxon>
        <taxon>Mucoromycota</taxon>
        <taxon>Mortierellomycotina</taxon>
        <taxon>Mortierellomycetes</taxon>
        <taxon>Mortierellales</taxon>
        <taxon>Mortierellaceae</taxon>
        <taxon>Podila</taxon>
    </lineage>
</organism>
<dbReference type="Proteomes" id="UP000696485">
    <property type="component" value="Unassembled WGS sequence"/>
</dbReference>
<comment type="caution">
    <text evidence="1">The sequence shown here is derived from an EMBL/GenBank/DDBJ whole genome shotgun (WGS) entry which is preliminary data.</text>
</comment>
<dbReference type="AlphaFoldDB" id="A0A9P5SI88"/>
<accession>A0A9P5SI88</accession>
<protein>
    <submittedName>
        <fullName evidence="1">Uncharacterized protein</fullName>
    </submittedName>
</protein>
<dbReference type="EMBL" id="JAAAUY010000721">
    <property type="protein sequence ID" value="KAF9326914.1"/>
    <property type="molecule type" value="Genomic_DNA"/>
</dbReference>
<gene>
    <name evidence="1" type="ORF">BG006_009719</name>
</gene>